<dbReference type="SMART" id="SM00841">
    <property type="entry name" value="Elong-fact-P_C"/>
    <property type="match status" value="1"/>
</dbReference>
<dbReference type="Gene3D" id="2.30.30.30">
    <property type="match status" value="1"/>
</dbReference>
<dbReference type="SUPFAM" id="SSF50104">
    <property type="entry name" value="Translation proteins SH3-like domain"/>
    <property type="match status" value="1"/>
</dbReference>
<dbReference type="NCBIfam" id="NF001810">
    <property type="entry name" value="PRK00529.1"/>
    <property type="match status" value="1"/>
</dbReference>
<evidence type="ECO:0000259" key="8">
    <source>
        <dbReference type="SMART" id="SM01185"/>
    </source>
</evidence>
<comment type="caution">
    <text evidence="9">The sequence shown here is derived from an EMBL/GenBank/DDBJ whole genome shotgun (WGS) entry which is preliminary data.</text>
</comment>
<comment type="similarity">
    <text evidence="3">Belongs to the elongation factor P family.</text>
</comment>
<keyword evidence="10" id="KW-1185">Reference proteome</keyword>
<dbReference type="Pfam" id="PF09285">
    <property type="entry name" value="Elong-fact-P_C"/>
    <property type="match status" value="1"/>
</dbReference>
<dbReference type="GO" id="GO:0003746">
    <property type="term" value="F:translation elongation factor activity"/>
    <property type="evidence" value="ECO:0007669"/>
    <property type="project" value="UniProtKB-KW"/>
</dbReference>
<accession>A0ABD1Y0V4</accession>
<evidence type="ECO:0000256" key="2">
    <source>
        <dbReference type="ARBA" id="ARBA00004815"/>
    </source>
</evidence>
<dbReference type="PANTHER" id="PTHR30053">
    <property type="entry name" value="ELONGATION FACTOR P"/>
    <property type="match status" value="1"/>
</dbReference>
<dbReference type="InterPro" id="IPR020599">
    <property type="entry name" value="Transl_elong_fac_P/YeiP"/>
</dbReference>
<dbReference type="InterPro" id="IPR015365">
    <property type="entry name" value="Elong-fact-P_C"/>
</dbReference>
<evidence type="ECO:0000256" key="3">
    <source>
        <dbReference type="ARBA" id="ARBA00009479"/>
    </source>
</evidence>
<dbReference type="SUPFAM" id="SSF50249">
    <property type="entry name" value="Nucleic acid-binding proteins"/>
    <property type="match status" value="2"/>
</dbReference>
<dbReference type="Pfam" id="PF08207">
    <property type="entry name" value="EFP_N"/>
    <property type="match status" value="1"/>
</dbReference>
<dbReference type="EMBL" id="JBHFFA010000007">
    <property type="protein sequence ID" value="KAL2613766.1"/>
    <property type="molecule type" value="Genomic_DNA"/>
</dbReference>
<keyword evidence="5" id="KW-0251">Elongation factor</keyword>
<keyword evidence="4" id="KW-0963">Cytoplasm</keyword>
<dbReference type="PANTHER" id="PTHR30053:SF14">
    <property type="entry name" value="TRANSLATION ELONGATION FACTOR KOW-LIKE DOMAIN-CONTAINING PROTEIN"/>
    <property type="match status" value="1"/>
</dbReference>
<comment type="pathway">
    <text evidence="2">Protein biosynthesis; polypeptide chain elongation.</text>
</comment>
<dbReference type="InterPro" id="IPR001059">
    <property type="entry name" value="Transl_elong_P/YeiP_cen"/>
</dbReference>
<gene>
    <name evidence="9" type="ORF">R1flu_025458</name>
</gene>
<protein>
    <recommendedName>
        <fullName evidence="11">Elongation factor P</fullName>
    </recommendedName>
</protein>
<feature type="domain" description="Elongation factor P C-terminal" evidence="7">
    <location>
        <begin position="215"/>
        <end position="270"/>
    </location>
</feature>
<dbReference type="HAMAP" id="MF_00141">
    <property type="entry name" value="EF_P"/>
    <property type="match status" value="1"/>
</dbReference>
<sequence length="273" mass="29991">MNQEYRIIQPPLDPADCFVSTCIRTTGATSRPAPSFFSRMLWSWSGPVSAQPRSLSAPQAFLSDGSLEKFGGGCGSSHSLQLARGAKINGSEVKPGFIIMRKGRITQVLKTQHTQQGRGGATIQVELRDVQSGLKSSERLRTGEAIEKVFVDDRPYSFLYTEGDTVYLMEPNTFEQLDIPKSFFGPTAAYLTDGMEVKVQYFDGKPLSATVPDRVTCTVTEAEPYFKGQTATPQYKKIVLDNGLQIMAPSFIVAGDHVVVDTAENLYLTRAKD</sequence>
<evidence type="ECO:0000313" key="10">
    <source>
        <dbReference type="Proteomes" id="UP001605036"/>
    </source>
</evidence>
<name>A0ABD1Y0V4_9MARC</name>
<dbReference type="InterPro" id="IPR011768">
    <property type="entry name" value="Transl_elongation_fac_P"/>
</dbReference>
<evidence type="ECO:0000256" key="1">
    <source>
        <dbReference type="ARBA" id="ARBA00004496"/>
    </source>
</evidence>
<evidence type="ECO:0000259" key="7">
    <source>
        <dbReference type="SMART" id="SM00841"/>
    </source>
</evidence>
<dbReference type="GO" id="GO:0005829">
    <property type="term" value="C:cytosol"/>
    <property type="evidence" value="ECO:0007669"/>
    <property type="project" value="UniProtKB-ARBA"/>
</dbReference>
<dbReference type="Pfam" id="PF01132">
    <property type="entry name" value="EFP"/>
    <property type="match status" value="1"/>
</dbReference>
<dbReference type="InterPro" id="IPR008991">
    <property type="entry name" value="Translation_prot_SH3-like_sf"/>
</dbReference>
<dbReference type="InterPro" id="IPR012340">
    <property type="entry name" value="NA-bd_OB-fold"/>
</dbReference>
<dbReference type="FunFam" id="2.40.50.140:FF:000004">
    <property type="entry name" value="Elongation factor P"/>
    <property type="match status" value="1"/>
</dbReference>
<keyword evidence="6" id="KW-0648">Protein biosynthesis</keyword>
<dbReference type="CDD" id="cd04470">
    <property type="entry name" value="S1_EF-P_repeat_1"/>
    <property type="match status" value="1"/>
</dbReference>
<evidence type="ECO:0000256" key="5">
    <source>
        <dbReference type="ARBA" id="ARBA00022768"/>
    </source>
</evidence>
<dbReference type="FunFam" id="2.40.50.140:FF:000009">
    <property type="entry name" value="Elongation factor P"/>
    <property type="match status" value="1"/>
</dbReference>
<feature type="domain" description="Translation elongation factor P/YeiP central" evidence="8">
    <location>
        <begin position="153"/>
        <end position="207"/>
    </location>
</feature>
<dbReference type="InterPro" id="IPR013185">
    <property type="entry name" value="Transl_elong_KOW-like"/>
</dbReference>
<dbReference type="Proteomes" id="UP001605036">
    <property type="component" value="Unassembled WGS sequence"/>
</dbReference>
<comment type="subcellular location">
    <subcellularLocation>
        <location evidence="1">Cytoplasm</location>
    </subcellularLocation>
</comment>
<dbReference type="Gene3D" id="2.40.50.140">
    <property type="entry name" value="Nucleic acid-binding proteins"/>
    <property type="match status" value="2"/>
</dbReference>
<evidence type="ECO:0000313" key="9">
    <source>
        <dbReference type="EMBL" id="KAL2613766.1"/>
    </source>
</evidence>
<organism evidence="9 10">
    <name type="scientific">Riccia fluitans</name>
    <dbReference type="NCBI Taxonomy" id="41844"/>
    <lineage>
        <taxon>Eukaryota</taxon>
        <taxon>Viridiplantae</taxon>
        <taxon>Streptophyta</taxon>
        <taxon>Embryophyta</taxon>
        <taxon>Marchantiophyta</taxon>
        <taxon>Marchantiopsida</taxon>
        <taxon>Marchantiidae</taxon>
        <taxon>Marchantiales</taxon>
        <taxon>Ricciaceae</taxon>
        <taxon>Riccia</taxon>
    </lineage>
</organism>
<evidence type="ECO:0000256" key="4">
    <source>
        <dbReference type="ARBA" id="ARBA00022490"/>
    </source>
</evidence>
<reference evidence="9 10" key="1">
    <citation type="submission" date="2024-09" db="EMBL/GenBank/DDBJ databases">
        <title>Chromosome-scale assembly of Riccia fluitans.</title>
        <authorList>
            <person name="Paukszto L."/>
            <person name="Sawicki J."/>
            <person name="Karawczyk K."/>
            <person name="Piernik-Szablinska J."/>
            <person name="Szczecinska M."/>
            <person name="Mazdziarz M."/>
        </authorList>
    </citation>
    <scope>NUCLEOTIDE SEQUENCE [LARGE SCALE GENOMIC DNA]</scope>
    <source>
        <strain evidence="9">Rf_01</strain>
        <tissue evidence="9">Aerial parts of the thallus</tissue>
    </source>
</reference>
<dbReference type="SMART" id="SM01185">
    <property type="entry name" value="EFP"/>
    <property type="match status" value="1"/>
</dbReference>
<evidence type="ECO:0008006" key="11">
    <source>
        <dbReference type="Google" id="ProtNLM"/>
    </source>
</evidence>
<proteinExistence type="inferred from homology"/>
<evidence type="ECO:0000256" key="6">
    <source>
        <dbReference type="ARBA" id="ARBA00022917"/>
    </source>
</evidence>
<dbReference type="InterPro" id="IPR014722">
    <property type="entry name" value="Rib_uL2_dom2"/>
</dbReference>
<dbReference type="NCBIfam" id="TIGR00038">
    <property type="entry name" value="efp"/>
    <property type="match status" value="1"/>
</dbReference>
<dbReference type="AlphaFoldDB" id="A0ABD1Y0V4"/>